<keyword evidence="4 9" id="KW-0808">Transferase</keyword>
<dbReference type="InterPro" id="IPR043129">
    <property type="entry name" value="ATPase_NBD"/>
</dbReference>
<dbReference type="PRINTS" id="PR00475">
    <property type="entry name" value="HEXOKINASE"/>
</dbReference>
<dbReference type="GO" id="GO:0005829">
    <property type="term" value="C:cytosol"/>
    <property type="evidence" value="ECO:0007669"/>
    <property type="project" value="TreeGrafter"/>
</dbReference>
<comment type="pathway">
    <text evidence="2">Carbohydrate metabolism; hexose metabolism.</text>
</comment>
<evidence type="ECO:0000256" key="4">
    <source>
        <dbReference type="ARBA" id="ARBA00022679"/>
    </source>
</evidence>
<dbReference type="FunFam" id="3.40.367.20:FF:000003">
    <property type="entry name" value="Phosphotransferase"/>
    <property type="match status" value="1"/>
</dbReference>
<comment type="similarity">
    <text evidence="3 9">Belongs to the hexokinase family.</text>
</comment>
<gene>
    <name evidence="12" type="ORF">Acr_27g0005990</name>
</gene>
<dbReference type="CDD" id="cd24020">
    <property type="entry name" value="ASKHA_NBD_HK_plant"/>
    <property type="match status" value="1"/>
</dbReference>
<reference evidence="12 13" key="1">
    <citation type="submission" date="2019-07" db="EMBL/GenBank/DDBJ databases">
        <title>De Novo Assembly of kiwifruit Actinidia rufa.</title>
        <authorList>
            <person name="Sugita-Konishi S."/>
            <person name="Sato K."/>
            <person name="Mori E."/>
            <person name="Abe Y."/>
            <person name="Kisaki G."/>
            <person name="Hamano K."/>
            <person name="Suezawa K."/>
            <person name="Otani M."/>
            <person name="Fukuda T."/>
            <person name="Manabe T."/>
            <person name="Gomi K."/>
            <person name="Tabuchi M."/>
            <person name="Akimitsu K."/>
            <person name="Kataoka I."/>
        </authorList>
    </citation>
    <scope>NUCLEOTIDE SEQUENCE [LARGE SCALE GENOMIC DNA]</scope>
    <source>
        <strain evidence="13">cv. Fuchu</strain>
    </source>
</reference>
<evidence type="ECO:0000256" key="2">
    <source>
        <dbReference type="ARBA" id="ARBA00005028"/>
    </source>
</evidence>
<keyword evidence="6 9" id="KW-0418">Kinase</keyword>
<dbReference type="Proteomes" id="UP000585474">
    <property type="component" value="Unassembled WGS sequence"/>
</dbReference>
<evidence type="ECO:0000259" key="11">
    <source>
        <dbReference type="Pfam" id="PF03727"/>
    </source>
</evidence>
<dbReference type="UniPathway" id="UPA00242"/>
<name>A0A7J0H6Y4_9ERIC</name>
<sequence length="510" mass="56305">MRKEAVVVSVAVAAAVVGLAVGLRQWKRRSERRWRQTQRILRKFARECATPVPKLWHLANDLVSDMQSGLAISDYQPNLRMLVSYLSPLPTGDEKGLFYGVNLRGANFLLLRARLGGKNEPISELHREEICIPSDVMNGSSKQLFDCIAVELAKYISTHSEGTENTSARQRELGFTISYPVDQVAASSGTAVKWKSLAVDDTVETCLRNIVLISSFFDLEWKSWEELVNDMNQALEKHGLDMRVFALVDDAIGDLAGGRYYNKETVAAITLGMGTNAAYVETAASVPKWNDPLPKSGELVINMQWGSFTSSHLPITEFDASLDAESSNPGKQIFEKLVSGMYLGEIVRRVLLKMAKETAFFGETVPAKLTTPYLLRSPDMAAMHQDTSEDHEVIDEKLKEIFGISNSTPMVREVIAEVCDIVAERGARLAGAGIVGIIKKLGRIANKRSVVTMEGGLYEHYRVFRNYLHSSVWEMLGNELSDNVIIEHSHGGSGAGSLFLAASQTQNTDS</sequence>
<comment type="caution">
    <text evidence="12">The sequence shown here is derived from an EMBL/GenBank/DDBJ whole genome shotgun (WGS) entry which is preliminary data.</text>
</comment>
<dbReference type="PROSITE" id="PS51748">
    <property type="entry name" value="HEXOKINASE_2"/>
    <property type="match status" value="1"/>
</dbReference>
<evidence type="ECO:0000256" key="5">
    <source>
        <dbReference type="ARBA" id="ARBA00022741"/>
    </source>
</evidence>
<keyword evidence="5 9" id="KW-0547">Nucleotide-binding</keyword>
<dbReference type="OrthoDB" id="419537at2759"/>
<protein>
    <recommendedName>
        <fullName evidence="9">Phosphotransferase</fullName>
        <ecNumber evidence="9">2.7.1.-</ecNumber>
    </recommendedName>
</protein>
<dbReference type="Gene3D" id="3.40.367.20">
    <property type="match status" value="1"/>
</dbReference>
<dbReference type="InterPro" id="IPR022672">
    <property type="entry name" value="Hexokinase_N"/>
</dbReference>
<evidence type="ECO:0000313" key="13">
    <source>
        <dbReference type="Proteomes" id="UP000585474"/>
    </source>
</evidence>
<dbReference type="Pfam" id="PF00349">
    <property type="entry name" value="Hexokinase_1"/>
    <property type="match status" value="1"/>
</dbReference>
<dbReference type="UniPathway" id="UPA00109">
    <property type="reaction ID" value="UER00180"/>
</dbReference>
<dbReference type="GO" id="GO:0019318">
    <property type="term" value="P:hexose metabolic process"/>
    <property type="evidence" value="ECO:0007669"/>
    <property type="project" value="UniProtKB-UniPathway"/>
</dbReference>
<dbReference type="GO" id="GO:0005536">
    <property type="term" value="F:D-glucose binding"/>
    <property type="evidence" value="ECO:0007669"/>
    <property type="project" value="InterPro"/>
</dbReference>
<dbReference type="PANTHER" id="PTHR19443">
    <property type="entry name" value="HEXOKINASE"/>
    <property type="match status" value="1"/>
</dbReference>
<dbReference type="EC" id="2.7.1.-" evidence="9"/>
<dbReference type="PANTHER" id="PTHR19443:SF18">
    <property type="entry name" value="HEXOKINASE-LIKE 2 PROTEIN-RELATED"/>
    <property type="match status" value="1"/>
</dbReference>
<dbReference type="Pfam" id="PF03727">
    <property type="entry name" value="Hexokinase_2"/>
    <property type="match status" value="1"/>
</dbReference>
<dbReference type="AlphaFoldDB" id="A0A7J0H6Y4"/>
<dbReference type="InterPro" id="IPR001312">
    <property type="entry name" value="Hexokinase"/>
</dbReference>
<dbReference type="GO" id="GO:0005524">
    <property type="term" value="F:ATP binding"/>
    <property type="evidence" value="ECO:0007669"/>
    <property type="project" value="UniProtKB-UniRule"/>
</dbReference>
<organism evidence="12 13">
    <name type="scientific">Actinidia rufa</name>
    <dbReference type="NCBI Taxonomy" id="165716"/>
    <lineage>
        <taxon>Eukaryota</taxon>
        <taxon>Viridiplantae</taxon>
        <taxon>Streptophyta</taxon>
        <taxon>Embryophyta</taxon>
        <taxon>Tracheophyta</taxon>
        <taxon>Spermatophyta</taxon>
        <taxon>Magnoliopsida</taxon>
        <taxon>eudicotyledons</taxon>
        <taxon>Gunneridae</taxon>
        <taxon>Pentapetalae</taxon>
        <taxon>asterids</taxon>
        <taxon>Ericales</taxon>
        <taxon>Actinidiaceae</taxon>
        <taxon>Actinidia</taxon>
    </lineage>
</organism>
<evidence type="ECO:0000313" key="12">
    <source>
        <dbReference type="EMBL" id="GFZ18860.1"/>
    </source>
</evidence>
<evidence type="ECO:0000256" key="9">
    <source>
        <dbReference type="RuleBase" id="RU362007"/>
    </source>
</evidence>
<dbReference type="GO" id="GO:0006096">
    <property type="term" value="P:glycolytic process"/>
    <property type="evidence" value="ECO:0007669"/>
    <property type="project" value="UniProtKB-UniPathway"/>
</dbReference>
<proteinExistence type="inferred from homology"/>
<evidence type="ECO:0000256" key="7">
    <source>
        <dbReference type="ARBA" id="ARBA00022840"/>
    </source>
</evidence>
<keyword evidence="13" id="KW-1185">Reference proteome</keyword>
<dbReference type="SUPFAM" id="SSF53067">
    <property type="entry name" value="Actin-like ATPase domain"/>
    <property type="match status" value="2"/>
</dbReference>
<keyword evidence="7 9" id="KW-0067">ATP-binding</keyword>
<dbReference type="Gene3D" id="3.30.420.40">
    <property type="match status" value="1"/>
</dbReference>
<dbReference type="GO" id="GO:0001678">
    <property type="term" value="P:intracellular glucose homeostasis"/>
    <property type="evidence" value="ECO:0007669"/>
    <property type="project" value="InterPro"/>
</dbReference>
<feature type="domain" description="Hexokinase C-terminal" evidence="11">
    <location>
        <begin position="268"/>
        <end position="502"/>
    </location>
</feature>
<evidence type="ECO:0000256" key="1">
    <source>
        <dbReference type="ARBA" id="ARBA00004888"/>
    </source>
</evidence>
<evidence type="ECO:0000256" key="8">
    <source>
        <dbReference type="ARBA" id="ARBA00023152"/>
    </source>
</evidence>
<dbReference type="InterPro" id="IPR022673">
    <property type="entry name" value="Hexokinase_C"/>
</dbReference>
<comment type="pathway">
    <text evidence="1">Carbohydrate degradation; glycolysis; D-glyceraldehyde 3-phosphate and glycerone phosphate from D-glucose: step 1/4.</text>
</comment>
<keyword evidence="8 9" id="KW-0324">Glycolysis</keyword>
<evidence type="ECO:0000256" key="3">
    <source>
        <dbReference type="ARBA" id="ARBA00009225"/>
    </source>
</evidence>
<feature type="domain" description="Hexokinase N-terminal" evidence="10">
    <location>
        <begin position="41"/>
        <end position="204"/>
    </location>
</feature>
<dbReference type="GO" id="GO:0004396">
    <property type="term" value="F:hexokinase activity"/>
    <property type="evidence" value="ECO:0007669"/>
    <property type="project" value="UniProtKB-UniRule"/>
</dbReference>
<evidence type="ECO:0000259" key="10">
    <source>
        <dbReference type="Pfam" id="PF00349"/>
    </source>
</evidence>
<dbReference type="EMBL" id="BJWL01000027">
    <property type="protein sequence ID" value="GFZ18860.1"/>
    <property type="molecule type" value="Genomic_DNA"/>
</dbReference>
<evidence type="ECO:0000256" key="6">
    <source>
        <dbReference type="ARBA" id="ARBA00022777"/>
    </source>
</evidence>
<dbReference type="GO" id="GO:0005739">
    <property type="term" value="C:mitochondrion"/>
    <property type="evidence" value="ECO:0007669"/>
    <property type="project" value="UniProtKB-ARBA"/>
</dbReference>
<accession>A0A7J0H6Y4</accession>